<dbReference type="PANTHER" id="PTHR45931:SF3">
    <property type="entry name" value="RING ZINC FINGER-CONTAINING PROTEIN"/>
    <property type="match status" value="1"/>
</dbReference>
<evidence type="ECO:0000256" key="7">
    <source>
        <dbReference type="ARBA" id="ARBA00023136"/>
    </source>
</evidence>
<feature type="region of interest" description="Disordered" evidence="9">
    <location>
        <begin position="439"/>
        <end position="484"/>
    </location>
</feature>
<dbReference type="CDD" id="cd16454">
    <property type="entry name" value="RING-H2_PA-TM-RING"/>
    <property type="match status" value="1"/>
</dbReference>
<evidence type="ECO:0000256" key="2">
    <source>
        <dbReference type="ARBA" id="ARBA00022692"/>
    </source>
</evidence>
<accession>A0A507BXY4</accession>
<keyword evidence="13" id="KW-1185">Reference proteome</keyword>
<dbReference type="GO" id="GO:0006511">
    <property type="term" value="P:ubiquitin-dependent protein catabolic process"/>
    <property type="evidence" value="ECO:0007669"/>
    <property type="project" value="TreeGrafter"/>
</dbReference>
<protein>
    <recommendedName>
        <fullName evidence="11">RING-type domain-containing protein</fullName>
    </recommendedName>
</protein>
<name>A0A507BXY4_9FUNG</name>
<feature type="transmembrane region" description="Helical" evidence="10">
    <location>
        <begin position="281"/>
        <end position="301"/>
    </location>
</feature>
<dbReference type="InterPro" id="IPR003137">
    <property type="entry name" value="PA_domain"/>
</dbReference>
<keyword evidence="4 8" id="KW-0863">Zinc-finger</keyword>
<dbReference type="OrthoDB" id="8062037at2759"/>
<dbReference type="Gene3D" id="3.30.40.10">
    <property type="entry name" value="Zinc/RING finger domain, C3HC4 (zinc finger)"/>
    <property type="match status" value="1"/>
</dbReference>
<dbReference type="GO" id="GO:0008270">
    <property type="term" value="F:zinc ion binding"/>
    <property type="evidence" value="ECO:0007669"/>
    <property type="project" value="UniProtKB-KW"/>
</dbReference>
<dbReference type="SMART" id="SM00184">
    <property type="entry name" value="RING"/>
    <property type="match status" value="1"/>
</dbReference>
<keyword evidence="3" id="KW-0479">Metal-binding</keyword>
<dbReference type="Pfam" id="PF13639">
    <property type="entry name" value="zf-RING_2"/>
    <property type="match status" value="1"/>
</dbReference>
<evidence type="ECO:0000259" key="11">
    <source>
        <dbReference type="PROSITE" id="PS50089"/>
    </source>
</evidence>
<dbReference type="GO" id="GO:0061630">
    <property type="term" value="F:ubiquitin protein ligase activity"/>
    <property type="evidence" value="ECO:0007669"/>
    <property type="project" value="TreeGrafter"/>
</dbReference>
<keyword evidence="5" id="KW-0862">Zinc</keyword>
<comment type="subcellular location">
    <subcellularLocation>
        <location evidence="1">Membrane</location>
    </subcellularLocation>
</comment>
<evidence type="ECO:0000256" key="4">
    <source>
        <dbReference type="ARBA" id="ARBA00022771"/>
    </source>
</evidence>
<dbReference type="Pfam" id="PF02225">
    <property type="entry name" value="PA"/>
    <property type="match status" value="1"/>
</dbReference>
<dbReference type="InterPro" id="IPR013083">
    <property type="entry name" value="Znf_RING/FYVE/PHD"/>
</dbReference>
<keyword evidence="7 10" id="KW-0472">Membrane</keyword>
<keyword evidence="2 10" id="KW-0812">Transmembrane</keyword>
<dbReference type="InterPro" id="IPR001841">
    <property type="entry name" value="Znf_RING"/>
</dbReference>
<organism evidence="12 13">
    <name type="scientific">Synchytrium microbalum</name>
    <dbReference type="NCBI Taxonomy" id="1806994"/>
    <lineage>
        <taxon>Eukaryota</taxon>
        <taxon>Fungi</taxon>
        <taxon>Fungi incertae sedis</taxon>
        <taxon>Chytridiomycota</taxon>
        <taxon>Chytridiomycota incertae sedis</taxon>
        <taxon>Chytridiomycetes</taxon>
        <taxon>Synchytriales</taxon>
        <taxon>Synchytriaceae</taxon>
        <taxon>Synchytrium</taxon>
    </lineage>
</organism>
<evidence type="ECO:0000256" key="5">
    <source>
        <dbReference type="ARBA" id="ARBA00022833"/>
    </source>
</evidence>
<feature type="compositionally biased region" description="Polar residues" evidence="9">
    <location>
        <begin position="454"/>
        <end position="474"/>
    </location>
</feature>
<feature type="domain" description="RING-type" evidence="11">
    <location>
        <begin position="358"/>
        <end position="400"/>
    </location>
</feature>
<dbReference type="EMBL" id="QEAO01000032">
    <property type="protein sequence ID" value="TPX32292.1"/>
    <property type="molecule type" value="Genomic_DNA"/>
</dbReference>
<proteinExistence type="predicted"/>
<evidence type="ECO:0000256" key="10">
    <source>
        <dbReference type="SAM" id="Phobius"/>
    </source>
</evidence>
<reference evidence="12 13" key="1">
    <citation type="journal article" date="2019" name="Sci. Rep.">
        <title>Comparative genomics of chytrid fungi reveal insights into the obligate biotrophic and pathogenic lifestyle of Synchytrium endobioticum.</title>
        <authorList>
            <person name="van de Vossenberg B.T.L.H."/>
            <person name="Warris S."/>
            <person name="Nguyen H.D.T."/>
            <person name="van Gent-Pelzer M.P.E."/>
            <person name="Joly D.L."/>
            <person name="van de Geest H.C."/>
            <person name="Bonants P.J.M."/>
            <person name="Smith D.S."/>
            <person name="Levesque C.A."/>
            <person name="van der Lee T.A.J."/>
        </authorList>
    </citation>
    <scope>NUCLEOTIDE SEQUENCE [LARGE SCALE GENOMIC DNA]</scope>
    <source>
        <strain evidence="12 13">JEL517</strain>
    </source>
</reference>
<dbReference type="AlphaFoldDB" id="A0A507BXY4"/>
<dbReference type="RefSeq" id="XP_031023535.1">
    <property type="nucleotide sequence ID" value="XM_031170511.1"/>
</dbReference>
<dbReference type="Gene3D" id="3.50.30.30">
    <property type="match status" value="1"/>
</dbReference>
<evidence type="ECO:0000256" key="1">
    <source>
        <dbReference type="ARBA" id="ARBA00004370"/>
    </source>
</evidence>
<evidence type="ECO:0000256" key="8">
    <source>
        <dbReference type="PROSITE-ProRule" id="PRU00175"/>
    </source>
</evidence>
<dbReference type="PANTHER" id="PTHR45931">
    <property type="entry name" value="SI:CH211-59O9.10"/>
    <property type="match status" value="1"/>
</dbReference>
<evidence type="ECO:0000256" key="3">
    <source>
        <dbReference type="ARBA" id="ARBA00022723"/>
    </source>
</evidence>
<comment type="caution">
    <text evidence="12">The sequence shown here is derived from an EMBL/GenBank/DDBJ whole genome shotgun (WGS) entry which is preliminary data.</text>
</comment>
<dbReference type="GeneID" id="42005808"/>
<dbReference type="PROSITE" id="PS50089">
    <property type="entry name" value="ZF_RING_2"/>
    <property type="match status" value="1"/>
</dbReference>
<keyword evidence="6 10" id="KW-1133">Transmembrane helix</keyword>
<evidence type="ECO:0000256" key="9">
    <source>
        <dbReference type="SAM" id="MobiDB-lite"/>
    </source>
</evidence>
<evidence type="ECO:0000256" key="6">
    <source>
        <dbReference type="ARBA" id="ARBA00022989"/>
    </source>
</evidence>
<evidence type="ECO:0000313" key="13">
    <source>
        <dbReference type="Proteomes" id="UP000319731"/>
    </source>
</evidence>
<dbReference type="GO" id="GO:0016020">
    <property type="term" value="C:membrane"/>
    <property type="evidence" value="ECO:0007669"/>
    <property type="project" value="UniProtKB-SubCell"/>
</dbReference>
<dbReference type="STRING" id="1806994.A0A507BXY4"/>
<dbReference type="SUPFAM" id="SSF57850">
    <property type="entry name" value="RING/U-box"/>
    <property type="match status" value="1"/>
</dbReference>
<evidence type="ECO:0000313" key="12">
    <source>
        <dbReference type="EMBL" id="TPX32292.1"/>
    </source>
</evidence>
<dbReference type="GO" id="GO:0005634">
    <property type="term" value="C:nucleus"/>
    <property type="evidence" value="ECO:0007669"/>
    <property type="project" value="TreeGrafter"/>
</dbReference>
<dbReference type="SUPFAM" id="SSF52025">
    <property type="entry name" value="PA domain"/>
    <property type="match status" value="1"/>
</dbReference>
<dbReference type="Proteomes" id="UP000319731">
    <property type="component" value="Unassembled WGS sequence"/>
</dbReference>
<gene>
    <name evidence="12" type="ORF">SmJEL517_g04583</name>
</gene>
<dbReference type="InterPro" id="IPR046450">
    <property type="entry name" value="PA_dom_sf"/>
</dbReference>
<dbReference type="InterPro" id="IPR051834">
    <property type="entry name" value="RING_finger_E3_ligase"/>
</dbReference>
<sequence length="484" mass="51487">MEFDETDPLSSEHSPLASSSSTIMYLVSKLLPPPINRNPVSLVRWADGITLRLAVLVLLVIILPNVQATSRAVKRDLPSAATNGGGSAIELDLVPVGSINSTFNGFSGYAVSGAFGGQIRSTSSLFSPVIRISTDACTPFNVTFPNISNTFQTQIYTSNHNSSAIPWTIMIQRGNCSFDTKCYNAQLAGASIAIVYNDNVTTPDGYIIMTSSTLGSSVTIPSMFLRNVDAMTLFHSINVNIAAANNTNTTDTIPLLALTNITDTGSPQGTPPPSINPFSSYIPIIIAIVLLGVMLVAVYVYRKTHGVPIIMNYELTPRPPKPDTLTSVNFPTRTITSADVAVMAASGAGSVGLPSDCCSVCLDEFVIGSTIRSLPCSHVFHCTCIDPWLLQHNRLCPVCKQDVLGSSHITPVPSVPASPILNTNSNVITITSSLPTINESNAVASNPPPPYSPYDTSMPSSNGIYETRNSSMQSDVDLLRRGSP</sequence>